<evidence type="ECO:0000256" key="2">
    <source>
        <dbReference type="SAM" id="MobiDB-lite"/>
    </source>
</evidence>
<reference evidence="4" key="2">
    <citation type="journal article" date="2017" name="Nat. Plants">
        <title>The Aegilops tauschii genome reveals multiple impacts of transposons.</title>
        <authorList>
            <person name="Zhao G."/>
            <person name="Zou C."/>
            <person name="Li K."/>
            <person name="Wang K."/>
            <person name="Li T."/>
            <person name="Gao L."/>
            <person name="Zhang X."/>
            <person name="Wang H."/>
            <person name="Yang Z."/>
            <person name="Liu X."/>
            <person name="Jiang W."/>
            <person name="Mao L."/>
            <person name="Kong X."/>
            <person name="Jiao Y."/>
            <person name="Jia J."/>
        </authorList>
    </citation>
    <scope>NUCLEOTIDE SEQUENCE [LARGE SCALE GENOMIC DNA]</scope>
    <source>
        <strain evidence="4">cv. AL8/78</strain>
    </source>
</reference>
<evidence type="ECO:0000313" key="3">
    <source>
        <dbReference type="EnsemblPlants" id="AET5Gv20520900.4"/>
    </source>
</evidence>
<sequence>MGLLDQLWDDTVAGPRPDHGLGRLRKYASFSPSSAAAGTTAAVPSADVAAPAVTRSITILRPPALSVTSPRGESGSGSAPSSPASVPDSPFGTATTPRGESGWSKLRRKGRMAADGMEASPGTPRSPTVFDWVVISSLDR</sequence>
<dbReference type="InterPro" id="IPR008406">
    <property type="entry name" value="DRM/ARP"/>
</dbReference>
<feature type="compositionally biased region" description="Low complexity" evidence="2">
    <location>
        <begin position="69"/>
        <end position="90"/>
    </location>
</feature>
<dbReference type="OrthoDB" id="2012405at2759"/>
<dbReference type="Pfam" id="PF05564">
    <property type="entry name" value="Auxin_repressed"/>
    <property type="match status" value="1"/>
</dbReference>
<proteinExistence type="inferred from homology"/>
<evidence type="ECO:0000313" key="4">
    <source>
        <dbReference type="Proteomes" id="UP000015105"/>
    </source>
</evidence>
<dbReference type="AlphaFoldDB" id="A0A453KUU5"/>
<name>A0A453KUU5_AEGTS</name>
<reference evidence="4" key="1">
    <citation type="journal article" date="2014" name="Science">
        <title>Ancient hybridizations among the ancestral genomes of bread wheat.</title>
        <authorList>
            <consortium name="International Wheat Genome Sequencing Consortium,"/>
            <person name="Marcussen T."/>
            <person name="Sandve S.R."/>
            <person name="Heier L."/>
            <person name="Spannagl M."/>
            <person name="Pfeifer M."/>
            <person name="Jakobsen K.S."/>
            <person name="Wulff B.B."/>
            <person name="Steuernagel B."/>
            <person name="Mayer K.F."/>
            <person name="Olsen O.A."/>
        </authorList>
    </citation>
    <scope>NUCLEOTIDE SEQUENCE [LARGE SCALE GENOMIC DNA]</scope>
    <source>
        <strain evidence="4">cv. AL8/78</strain>
    </source>
</reference>
<dbReference type="OMA" id="VISALDX"/>
<dbReference type="PANTHER" id="PTHR33565">
    <property type="entry name" value="DORMANCY-ASSOCIATED PROTEIN 1"/>
    <property type="match status" value="1"/>
</dbReference>
<feature type="region of interest" description="Disordered" evidence="2">
    <location>
        <begin position="1"/>
        <end position="21"/>
    </location>
</feature>
<reference evidence="3" key="5">
    <citation type="journal article" date="2021" name="G3 (Bethesda)">
        <title>Aegilops tauschii genome assembly Aet v5.0 features greater sequence contiguity and improved annotation.</title>
        <authorList>
            <person name="Wang L."/>
            <person name="Zhu T."/>
            <person name="Rodriguez J.C."/>
            <person name="Deal K.R."/>
            <person name="Dubcovsky J."/>
            <person name="McGuire P.E."/>
            <person name="Lux T."/>
            <person name="Spannagl M."/>
            <person name="Mayer K.F.X."/>
            <person name="Baldrich P."/>
            <person name="Meyers B.C."/>
            <person name="Huo N."/>
            <person name="Gu Y.Q."/>
            <person name="Zhou H."/>
            <person name="Devos K.M."/>
            <person name="Bennetzen J.L."/>
            <person name="Unver T."/>
            <person name="Budak H."/>
            <person name="Gulick P.J."/>
            <person name="Galiba G."/>
            <person name="Kalapos B."/>
            <person name="Nelson D.R."/>
            <person name="Li P."/>
            <person name="You F.M."/>
            <person name="Luo M.C."/>
            <person name="Dvorak J."/>
        </authorList>
    </citation>
    <scope>NUCLEOTIDE SEQUENCE [LARGE SCALE GENOMIC DNA]</scope>
    <source>
        <strain evidence="3">cv. AL8/78</strain>
    </source>
</reference>
<feature type="region of interest" description="Disordered" evidence="2">
    <location>
        <begin position="62"/>
        <end position="130"/>
    </location>
</feature>
<dbReference type="EnsemblPlants" id="AET5Gv20520900.4">
    <property type="protein sequence ID" value="AET5Gv20520900.4"/>
    <property type="gene ID" value="AET5Gv20520900"/>
</dbReference>
<keyword evidence="4" id="KW-1185">Reference proteome</keyword>
<dbReference type="KEGG" id="ats:109772458"/>
<reference evidence="3" key="4">
    <citation type="submission" date="2019-03" db="UniProtKB">
        <authorList>
            <consortium name="EnsemblPlants"/>
        </authorList>
    </citation>
    <scope>IDENTIFICATION</scope>
</reference>
<evidence type="ECO:0008006" key="5">
    <source>
        <dbReference type="Google" id="ProtNLM"/>
    </source>
</evidence>
<organism evidence="3 4">
    <name type="scientific">Aegilops tauschii subsp. strangulata</name>
    <name type="common">Goatgrass</name>
    <dbReference type="NCBI Taxonomy" id="200361"/>
    <lineage>
        <taxon>Eukaryota</taxon>
        <taxon>Viridiplantae</taxon>
        <taxon>Streptophyta</taxon>
        <taxon>Embryophyta</taxon>
        <taxon>Tracheophyta</taxon>
        <taxon>Spermatophyta</taxon>
        <taxon>Magnoliopsida</taxon>
        <taxon>Liliopsida</taxon>
        <taxon>Poales</taxon>
        <taxon>Poaceae</taxon>
        <taxon>BOP clade</taxon>
        <taxon>Pooideae</taxon>
        <taxon>Triticodae</taxon>
        <taxon>Triticeae</taxon>
        <taxon>Triticinae</taxon>
        <taxon>Aegilops</taxon>
    </lineage>
</organism>
<evidence type="ECO:0000256" key="1">
    <source>
        <dbReference type="ARBA" id="ARBA00010502"/>
    </source>
</evidence>
<dbReference type="Gramene" id="AET5Gv20520900.4">
    <property type="protein sequence ID" value="AET5Gv20520900.4"/>
    <property type="gene ID" value="AET5Gv20520900"/>
</dbReference>
<comment type="similarity">
    <text evidence="1">Belongs to the DRM1/ARP family.</text>
</comment>
<dbReference type="PANTHER" id="PTHR33565:SF18">
    <property type="entry name" value="OS09G0437500 PROTEIN"/>
    <property type="match status" value="1"/>
</dbReference>
<protein>
    <recommendedName>
        <fullName evidence="5">Auxin-repressed 12.5 kDa protein</fullName>
    </recommendedName>
</protein>
<dbReference type="GeneID" id="109772458"/>
<accession>A0A453KUU5</accession>
<reference evidence="3" key="3">
    <citation type="journal article" date="2017" name="Nature">
        <title>Genome sequence of the progenitor of the wheat D genome Aegilops tauschii.</title>
        <authorList>
            <person name="Luo M.C."/>
            <person name="Gu Y.Q."/>
            <person name="Puiu D."/>
            <person name="Wang H."/>
            <person name="Twardziok S.O."/>
            <person name="Deal K.R."/>
            <person name="Huo N."/>
            <person name="Zhu T."/>
            <person name="Wang L."/>
            <person name="Wang Y."/>
            <person name="McGuire P.E."/>
            <person name="Liu S."/>
            <person name="Long H."/>
            <person name="Ramasamy R.K."/>
            <person name="Rodriguez J.C."/>
            <person name="Van S.L."/>
            <person name="Yuan L."/>
            <person name="Wang Z."/>
            <person name="Xia Z."/>
            <person name="Xiao L."/>
            <person name="Anderson O.D."/>
            <person name="Ouyang S."/>
            <person name="Liang Y."/>
            <person name="Zimin A.V."/>
            <person name="Pertea G."/>
            <person name="Qi P."/>
            <person name="Bennetzen J.L."/>
            <person name="Dai X."/>
            <person name="Dawson M.W."/>
            <person name="Muller H.G."/>
            <person name="Kugler K."/>
            <person name="Rivarola-Duarte L."/>
            <person name="Spannagl M."/>
            <person name="Mayer K.F.X."/>
            <person name="Lu F.H."/>
            <person name="Bevan M.W."/>
            <person name="Leroy P."/>
            <person name="Li P."/>
            <person name="You F.M."/>
            <person name="Sun Q."/>
            <person name="Liu Z."/>
            <person name="Lyons E."/>
            <person name="Wicker T."/>
            <person name="Salzberg S.L."/>
            <person name="Devos K.M."/>
            <person name="Dvorak J."/>
        </authorList>
    </citation>
    <scope>NUCLEOTIDE SEQUENCE [LARGE SCALE GENOMIC DNA]</scope>
    <source>
        <strain evidence="3">cv. AL8/78</strain>
    </source>
</reference>
<dbReference type="RefSeq" id="XP_020186732.1">
    <property type="nucleotide sequence ID" value="XM_020331143.3"/>
</dbReference>
<dbReference type="Proteomes" id="UP000015105">
    <property type="component" value="Chromosome 5D"/>
</dbReference>